<dbReference type="CDD" id="cd01743">
    <property type="entry name" value="GATase1_Anthranilate_Synthase"/>
    <property type="match status" value="1"/>
</dbReference>
<feature type="compositionally biased region" description="Basic and acidic residues" evidence="13">
    <location>
        <begin position="777"/>
        <end position="788"/>
    </location>
</feature>
<dbReference type="VEuPathDB" id="FungiDB:SeMB42_g02964"/>
<dbReference type="Gene3D" id="3.60.120.10">
    <property type="entry name" value="Anthranilate synthase"/>
    <property type="match status" value="1"/>
</dbReference>
<dbReference type="PANTHER" id="PTHR11236:SF18">
    <property type="entry name" value="AMINODEOXYCHORISMATE SYNTHASE"/>
    <property type="match status" value="1"/>
</dbReference>
<dbReference type="InterPro" id="IPR019999">
    <property type="entry name" value="Anth_synth_I-like"/>
</dbReference>
<comment type="pathway">
    <text evidence="2">Cofactor biosynthesis; tetrahydrofolate biosynthesis; 4-aminobenzoate from chorismate: step 1/2.</text>
</comment>
<protein>
    <recommendedName>
        <fullName evidence="6">Anthranilate synthase component 2</fullName>
        <ecNumber evidence="5">2.6.1.85</ecNumber>
    </recommendedName>
    <alternativeName>
        <fullName evidence="12">Anthranilate synthase, glutamine amidotransferase component</fullName>
    </alternativeName>
    <alternativeName>
        <fullName evidence="10">Para-aminobenzoate synthase</fullName>
    </alternativeName>
    <alternativeName>
        <fullName evidence="11">p-aminobenzoic acid synthase</fullName>
    </alternativeName>
</protein>
<evidence type="ECO:0000256" key="11">
    <source>
        <dbReference type="ARBA" id="ARBA00031904"/>
    </source>
</evidence>
<evidence type="ECO:0000256" key="7">
    <source>
        <dbReference type="ARBA" id="ARBA00022679"/>
    </source>
</evidence>
<keyword evidence="7" id="KW-0808">Transferase</keyword>
<dbReference type="SUPFAM" id="SSF56322">
    <property type="entry name" value="ADC synthase"/>
    <property type="match status" value="1"/>
</dbReference>
<evidence type="ECO:0000313" key="18">
    <source>
        <dbReference type="Proteomes" id="UP000320475"/>
    </source>
</evidence>
<evidence type="ECO:0000256" key="1">
    <source>
        <dbReference type="ARBA" id="ARBA00001000"/>
    </source>
</evidence>
<keyword evidence="8" id="KW-0289">Folate biosynthesis</keyword>
<dbReference type="PROSITE" id="PS51273">
    <property type="entry name" value="GATASE_TYPE_1"/>
    <property type="match status" value="1"/>
</dbReference>
<sequence length="1080" mass="119534">MIIFKMSFNWFGLGGSGKYQQTQNAFTDSTPTDAPFPTSSSPSDNASIAPHSTSNAPSGETVQSMLSGMKVDPATLHPFPGGRQDTIDYMFIDDVPFGTKPAPHPTGSFGPLPMRTNSDKLLYGTGTAYLVGLSSGGAYGFFKGLRNPNATTMKLRINSVLNSCTRYGPWAGNSMGVLTMMWAMFDSGFQELRGVADYYNHIGGAFLTGAIFKSTAGIRPAFVMGSVLASIVGAYGFIEYTSEHGLRLPQISSKQHFAPNPTGSSYIMIRSEDALALRTLLIDNFDSYTFNIFQQLVLSRSQVIVIRNNLPWDRIRDEILPHFDNIVISPGPGDPTHDGDFGSCHEIIKYSTIPILGVCLGHQGLATAFGGRVMHADEPMHGRTSPVYHDADGMFDGLTQPFKVVRYHSLIADERALPDCLRVSAWTPSTINPQRKIIMGLQHKSKPIYGVQFHPESICTEQGMNLISNFMKITTSYLSKFSGSKRVSCSRSIPDQIRALTIIPAPIYSPVGDAATSQRHLVVEKIQNVMIDSESVFRALFAHKPVSFWLDSARIEPGLSRFSFMGDCEGEDSFVVKYRTSSRKVTTIKPHRQHTYETQLDPNETFFTYIARLVYEYSLSRSTSTDTPRITTRPTSFDIPFDLMCGFVGHVGYEMKCESLSAAQRKPFKMASATPIPDAAFIFAKRVVVFDHLKKDAYIVMLSVDDTPVAPSADQNLDLVWLKDVKRILQSTAHCTNGHCQPRWIRSRTEKAMRAKTQTVPDTIPVKSDNSNIHNAVHHDSSSRESKTPKQVLSTALDMYHHLRTTNPTPHASFINFGDGFIILSASPEEFMTVDRDGVVQARPIKGTVRRDLNDVERDGRLKKELERSEKNIAENLMIVDLLRNDLNLICDSSSVCVPSLFKVETYASIHTMVSTIKGNLRPGLTAVDAVMKCFPPGSMTGAPKLRTVEILEDLEKSPRGVYSGCLGYFSLTGEADFAVVIRTAVIHDREISVGAGGAIVSLSSPLEEYDEMILKLSSVLPSVTHAFGIEGIVPHQQEEIDHHGQQRIPVTMRSTVYEEEIHLRQECMIPIEEHHPNVL</sequence>
<dbReference type="OrthoDB" id="64220at2759"/>
<evidence type="ECO:0000313" key="17">
    <source>
        <dbReference type="EMBL" id="TPX46629.1"/>
    </source>
</evidence>
<feature type="domain" description="Anthranilate synthase component I N-terminal" evidence="16">
    <location>
        <begin position="534"/>
        <end position="699"/>
    </location>
</feature>
<dbReference type="GO" id="GO:0046656">
    <property type="term" value="P:folic acid biosynthetic process"/>
    <property type="evidence" value="ECO:0007669"/>
    <property type="project" value="UniProtKB-KW"/>
</dbReference>
<dbReference type="EMBL" id="QEAM01000099">
    <property type="protein sequence ID" value="TPX46629.1"/>
    <property type="molecule type" value="Genomic_DNA"/>
</dbReference>
<evidence type="ECO:0000256" key="3">
    <source>
        <dbReference type="ARBA" id="ARBA00005970"/>
    </source>
</evidence>
<name>A0A507D521_9FUNG</name>
<evidence type="ECO:0000256" key="12">
    <source>
        <dbReference type="ARBA" id="ARBA00082672"/>
    </source>
</evidence>
<feature type="domain" description="Glutamine amidotransferase" evidence="14">
    <location>
        <begin position="280"/>
        <end position="471"/>
    </location>
</feature>
<evidence type="ECO:0000256" key="13">
    <source>
        <dbReference type="SAM" id="MobiDB-lite"/>
    </source>
</evidence>
<dbReference type="GO" id="GO:0008153">
    <property type="term" value="P:4-aminobenzoate biosynthetic process"/>
    <property type="evidence" value="ECO:0007669"/>
    <property type="project" value="TreeGrafter"/>
</dbReference>
<comment type="catalytic activity">
    <reaction evidence="1">
        <text>chorismate + L-glutamine = 4-amino-4-deoxychorismate + L-glutamate</text>
        <dbReference type="Rhea" id="RHEA:11672"/>
        <dbReference type="ChEBI" id="CHEBI:29748"/>
        <dbReference type="ChEBI" id="CHEBI:29985"/>
        <dbReference type="ChEBI" id="CHEBI:58359"/>
        <dbReference type="ChEBI" id="CHEBI:58406"/>
        <dbReference type="EC" id="2.6.1.85"/>
    </reaction>
</comment>
<dbReference type="PANTHER" id="PTHR11236">
    <property type="entry name" value="AMINOBENZOATE/ANTHRANILATE SYNTHASE"/>
    <property type="match status" value="1"/>
</dbReference>
<dbReference type="InterPro" id="IPR029062">
    <property type="entry name" value="Class_I_gatase-like"/>
</dbReference>
<dbReference type="Gene3D" id="3.40.50.880">
    <property type="match status" value="1"/>
</dbReference>
<evidence type="ECO:0000259" key="15">
    <source>
        <dbReference type="Pfam" id="PF00425"/>
    </source>
</evidence>
<dbReference type="NCBIfam" id="TIGR00566">
    <property type="entry name" value="trpG_papA"/>
    <property type="match status" value="1"/>
</dbReference>
<dbReference type="GO" id="GO:0046820">
    <property type="term" value="F:4-amino-4-deoxychorismate synthase activity"/>
    <property type="evidence" value="ECO:0007669"/>
    <property type="project" value="UniProtKB-EC"/>
</dbReference>
<evidence type="ECO:0000256" key="9">
    <source>
        <dbReference type="ARBA" id="ARBA00022962"/>
    </source>
</evidence>
<dbReference type="Pfam" id="PF04715">
    <property type="entry name" value="Anth_synt_I_N"/>
    <property type="match status" value="1"/>
</dbReference>
<dbReference type="VEuPathDB" id="FungiDB:SeMB42_g02963"/>
<evidence type="ECO:0000256" key="10">
    <source>
        <dbReference type="ARBA" id="ARBA00031329"/>
    </source>
</evidence>
<dbReference type="UniPathway" id="UPA00077">
    <property type="reaction ID" value="UER00149"/>
</dbReference>
<dbReference type="EC" id="2.6.1.85" evidence="5"/>
<dbReference type="Proteomes" id="UP000320475">
    <property type="component" value="Unassembled WGS sequence"/>
</dbReference>
<reference evidence="17 18" key="1">
    <citation type="journal article" date="2019" name="Sci. Rep.">
        <title>Comparative genomics of chytrid fungi reveal insights into the obligate biotrophic and pathogenic lifestyle of Synchytrium endobioticum.</title>
        <authorList>
            <person name="van de Vossenberg B.T.L.H."/>
            <person name="Warris S."/>
            <person name="Nguyen H.D.T."/>
            <person name="van Gent-Pelzer M.P.E."/>
            <person name="Joly D.L."/>
            <person name="van de Geest H.C."/>
            <person name="Bonants P.J.M."/>
            <person name="Smith D.S."/>
            <person name="Levesque C.A."/>
            <person name="van der Lee T.A.J."/>
        </authorList>
    </citation>
    <scope>NUCLEOTIDE SEQUENCE [LARGE SCALE GENOMIC DNA]</scope>
    <source>
        <strain evidence="17 18">LEV6574</strain>
    </source>
</reference>
<evidence type="ECO:0000259" key="16">
    <source>
        <dbReference type="Pfam" id="PF04715"/>
    </source>
</evidence>
<organism evidence="17 18">
    <name type="scientific">Synchytrium endobioticum</name>
    <dbReference type="NCBI Taxonomy" id="286115"/>
    <lineage>
        <taxon>Eukaryota</taxon>
        <taxon>Fungi</taxon>
        <taxon>Fungi incertae sedis</taxon>
        <taxon>Chytridiomycota</taxon>
        <taxon>Chytridiomycota incertae sedis</taxon>
        <taxon>Chytridiomycetes</taxon>
        <taxon>Synchytriales</taxon>
        <taxon>Synchytriaceae</taxon>
        <taxon>Synchytrium</taxon>
    </lineage>
</organism>
<evidence type="ECO:0000256" key="4">
    <source>
        <dbReference type="ARBA" id="ARBA00011743"/>
    </source>
</evidence>
<feature type="domain" description="Chorismate-utilising enzyme C-terminal" evidence="15">
    <location>
        <begin position="783"/>
        <end position="1016"/>
    </location>
</feature>
<dbReference type="PRINTS" id="PR00097">
    <property type="entry name" value="ANTSNTHASEII"/>
</dbReference>
<dbReference type="GO" id="GO:0046654">
    <property type="term" value="P:tetrahydrofolate biosynthetic process"/>
    <property type="evidence" value="ECO:0007669"/>
    <property type="project" value="UniProtKB-UniPathway"/>
</dbReference>
<comment type="subunit">
    <text evidence="4">Tetramer of two components I and two components II.</text>
</comment>
<dbReference type="GO" id="GO:0000162">
    <property type="term" value="P:L-tryptophan biosynthetic process"/>
    <property type="evidence" value="ECO:0007669"/>
    <property type="project" value="TreeGrafter"/>
</dbReference>
<evidence type="ECO:0000256" key="2">
    <source>
        <dbReference type="ARBA" id="ARBA00005009"/>
    </source>
</evidence>
<keyword evidence="9" id="KW-0315">Glutamine amidotransferase</keyword>
<evidence type="ECO:0000256" key="5">
    <source>
        <dbReference type="ARBA" id="ARBA00013139"/>
    </source>
</evidence>
<dbReference type="PRINTS" id="PR00096">
    <property type="entry name" value="GATASE"/>
</dbReference>
<dbReference type="PRINTS" id="PR00099">
    <property type="entry name" value="CPSGATASE"/>
</dbReference>
<evidence type="ECO:0000256" key="8">
    <source>
        <dbReference type="ARBA" id="ARBA00022909"/>
    </source>
</evidence>
<gene>
    <name evidence="17" type="ORF">SeLEV6574_g03134</name>
</gene>
<evidence type="ECO:0000259" key="14">
    <source>
        <dbReference type="Pfam" id="PF00117"/>
    </source>
</evidence>
<dbReference type="Pfam" id="PF00117">
    <property type="entry name" value="GATase"/>
    <property type="match status" value="1"/>
</dbReference>
<comment type="caution">
    <text evidence="17">The sequence shown here is derived from an EMBL/GenBank/DDBJ whole genome shotgun (WGS) entry which is preliminary data.</text>
</comment>
<evidence type="ECO:0000256" key="6">
    <source>
        <dbReference type="ARBA" id="ARBA00020654"/>
    </source>
</evidence>
<accession>A0A507D521</accession>
<dbReference type="SUPFAM" id="SSF52317">
    <property type="entry name" value="Class I glutamine amidotransferase-like"/>
    <property type="match status" value="1"/>
</dbReference>
<dbReference type="Pfam" id="PF00425">
    <property type="entry name" value="Chorismate_bind"/>
    <property type="match status" value="1"/>
</dbReference>
<dbReference type="FunFam" id="3.40.50.880:FF:000003">
    <property type="entry name" value="Anthranilate synthase component II"/>
    <property type="match status" value="1"/>
</dbReference>
<dbReference type="InterPro" id="IPR006221">
    <property type="entry name" value="TrpG/PapA_dom"/>
</dbReference>
<dbReference type="AlphaFoldDB" id="A0A507D521"/>
<proteinExistence type="inferred from homology"/>
<dbReference type="GO" id="GO:0005737">
    <property type="term" value="C:cytoplasm"/>
    <property type="evidence" value="ECO:0007669"/>
    <property type="project" value="TreeGrafter"/>
</dbReference>
<dbReference type="InterPro" id="IPR017926">
    <property type="entry name" value="GATASE"/>
</dbReference>
<feature type="region of interest" description="Disordered" evidence="13">
    <location>
        <begin position="22"/>
        <end position="62"/>
    </location>
</feature>
<dbReference type="Pfam" id="PF02466">
    <property type="entry name" value="Tim17"/>
    <property type="match status" value="1"/>
</dbReference>
<dbReference type="InterPro" id="IPR006805">
    <property type="entry name" value="Anth_synth_I_N"/>
</dbReference>
<feature type="region of interest" description="Disordered" evidence="13">
    <location>
        <begin position="762"/>
        <end position="789"/>
    </location>
</feature>
<comment type="similarity">
    <text evidence="3">In the C-terminal section; belongs to the anthranilate synthase component I family.</text>
</comment>
<dbReference type="InterPro" id="IPR005801">
    <property type="entry name" value="ADC_synthase"/>
</dbReference>
<dbReference type="InterPro" id="IPR015890">
    <property type="entry name" value="Chorismate_C"/>
</dbReference>